<comment type="caution">
    <text evidence="2">The sequence shown here is derived from an EMBL/GenBank/DDBJ whole genome shotgun (WGS) entry which is preliminary data.</text>
</comment>
<proteinExistence type="predicted"/>
<feature type="region of interest" description="Disordered" evidence="1">
    <location>
        <begin position="1"/>
        <end position="31"/>
    </location>
</feature>
<feature type="compositionally biased region" description="Polar residues" evidence="1">
    <location>
        <begin position="1"/>
        <end position="24"/>
    </location>
</feature>
<evidence type="ECO:0000313" key="2">
    <source>
        <dbReference type="EMBL" id="KXH50339.1"/>
    </source>
</evidence>
<accession>A0A135TQB8</accession>
<name>A0A135TQB8_9PEZI</name>
<evidence type="ECO:0000256" key="1">
    <source>
        <dbReference type="SAM" id="MobiDB-lite"/>
    </source>
</evidence>
<dbReference type="Proteomes" id="UP000070328">
    <property type="component" value="Unassembled WGS sequence"/>
</dbReference>
<keyword evidence="3" id="KW-1185">Reference proteome</keyword>
<sequence length="76" mass="7955">MSQRSAPSGTTTSNGGASDGQVSSKPDGAARETCLHWERHLVNADEFEQSPADAALHDSVGCEMDADWPIVVNGTP</sequence>
<gene>
    <name evidence="2" type="ORF">CSIM01_05397</name>
</gene>
<organism evidence="2 3">
    <name type="scientific">Colletotrichum simmondsii</name>
    <dbReference type="NCBI Taxonomy" id="703756"/>
    <lineage>
        <taxon>Eukaryota</taxon>
        <taxon>Fungi</taxon>
        <taxon>Dikarya</taxon>
        <taxon>Ascomycota</taxon>
        <taxon>Pezizomycotina</taxon>
        <taxon>Sordariomycetes</taxon>
        <taxon>Hypocreomycetidae</taxon>
        <taxon>Glomerellales</taxon>
        <taxon>Glomerellaceae</taxon>
        <taxon>Colletotrichum</taxon>
        <taxon>Colletotrichum acutatum species complex</taxon>
    </lineage>
</organism>
<reference evidence="2 3" key="1">
    <citation type="submission" date="2014-02" db="EMBL/GenBank/DDBJ databases">
        <title>The genome sequence of Colletotrichum simmondsii CBS122122.</title>
        <authorList>
            <person name="Baroncelli R."/>
            <person name="Thon M.R."/>
        </authorList>
    </citation>
    <scope>NUCLEOTIDE SEQUENCE [LARGE SCALE GENOMIC DNA]</scope>
    <source>
        <strain evidence="2 3">CBS122122</strain>
    </source>
</reference>
<protein>
    <submittedName>
        <fullName evidence="2">Uncharacterized protein</fullName>
    </submittedName>
</protein>
<evidence type="ECO:0000313" key="3">
    <source>
        <dbReference type="Proteomes" id="UP000070328"/>
    </source>
</evidence>
<dbReference type="EMBL" id="JFBX01000092">
    <property type="protein sequence ID" value="KXH50339.1"/>
    <property type="molecule type" value="Genomic_DNA"/>
</dbReference>
<dbReference type="AlphaFoldDB" id="A0A135TQB8"/>